<feature type="region of interest" description="Disordered" evidence="1">
    <location>
        <begin position="40"/>
        <end position="121"/>
    </location>
</feature>
<gene>
    <name evidence="2" type="ORF">WN48_00917</name>
</gene>
<dbReference type="Proteomes" id="UP000250275">
    <property type="component" value="Unassembled WGS sequence"/>
</dbReference>
<reference evidence="2 3" key="1">
    <citation type="submission" date="2015-07" db="EMBL/GenBank/DDBJ databases">
        <title>The genome of Eufriesea mexicana.</title>
        <authorList>
            <person name="Pan H."/>
            <person name="Kapheim K."/>
        </authorList>
    </citation>
    <scope>NUCLEOTIDE SEQUENCE [LARGE SCALE GENOMIC DNA]</scope>
    <source>
        <strain evidence="2">0111107269</strain>
        <tissue evidence="2">Whole body</tissue>
    </source>
</reference>
<feature type="compositionally biased region" description="Basic residues" evidence="1">
    <location>
        <begin position="149"/>
        <end position="158"/>
    </location>
</feature>
<name>A0A310SD12_9HYME</name>
<organism evidence="2 3">
    <name type="scientific">Eufriesea mexicana</name>
    <dbReference type="NCBI Taxonomy" id="516756"/>
    <lineage>
        <taxon>Eukaryota</taxon>
        <taxon>Metazoa</taxon>
        <taxon>Ecdysozoa</taxon>
        <taxon>Arthropoda</taxon>
        <taxon>Hexapoda</taxon>
        <taxon>Insecta</taxon>
        <taxon>Pterygota</taxon>
        <taxon>Neoptera</taxon>
        <taxon>Endopterygota</taxon>
        <taxon>Hymenoptera</taxon>
        <taxon>Apocrita</taxon>
        <taxon>Aculeata</taxon>
        <taxon>Apoidea</taxon>
        <taxon>Anthophila</taxon>
        <taxon>Apidae</taxon>
        <taxon>Eufriesea</taxon>
    </lineage>
</organism>
<sequence length="176" mass="20135">MYVIYPADELLRIYENPVRDPSPVLTGDHPESCQVTVIAVNERNDRPVAAGHEGKKKKERRRERGQTRRRRASRNEASRSYEVAKSTRHEQHVRTMQNSRAGAGEDAANPLKDLTQPGLNEPLKQHNSAALKLVQTEGKDSLLQGKLRVPQRRVRSFKMHQYLEPSNQNGKQPREI</sequence>
<evidence type="ECO:0000256" key="1">
    <source>
        <dbReference type="SAM" id="MobiDB-lite"/>
    </source>
</evidence>
<protein>
    <submittedName>
        <fullName evidence="2">Uncharacterized protein</fullName>
    </submittedName>
</protein>
<evidence type="ECO:0000313" key="3">
    <source>
        <dbReference type="Proteomes" id="UP000250275"/>
    </source>
</evidence>
<dbReference type="OrthoDB" id="6250593at2759"/>
<feature type="compositionally biased region" description="Polar residues" evidence="1">
    <location>
        <begin position="164"/>
        <end position="176"/>
    </location>
</feature>
<feature type="compositionally biased region" description="Basic residues" evidence="1">
    <location>
        <begin position="54"/>
        <end position="72"/>
    </location>
</feature>
<evidence type="ECO:0000313" key="2">
    <source>
        <dbReference type="EMBL" id="OAD57980.1"/>
    </source>
</evidence>
<proteinExistence type="predicted"/>
<dbReference type="EMBL" id="KQ761208">
    <property type="protein sequence ID" value="OAD57980.1"/>
    <property type="molecule type" value="Genomic_DNA"/>
</dbReference>
<feature type="region of interest" description="Disordered" evidence="1">
    <location>
        <begin position="136"/>
        <end position="176"/>
    </location>
</feature>
<dbReference type="AlphaFoldDB" id="A0A310SD12"/>
<keyword evidence="3" id="KW-1185">Reference proteome</keyword>
<accession>A0A310SD12</accession>